<evidence type="ECO:0000256" key="2">
    <source>
        <dbReference type="ARBA" id="ARBA00022679"/>
    </source>
</evidence>
<evidence type="ECO:0000313" key="5">
    <source>
        <dbReference type="Proteomes" id="UP000247810"/>
    </source>
</evidence>
<protein>
    <recommendedName>
        <fullName evidence="6">Glycosyl transferase</fullName>
    </recommendedName>
</protein>
<dbReference type="GO" id="GO:0000030">
    <property type="term" value="F:mannosyltransferase activity"/>
    <property type="evidence" value="ECO:0007669"/>
    <property type="project" value="TreeGrafter"/>
</dbReference>
<dbReference type="VEuPathDB" id="FungiDB:BO71DRAFT_403782"/>
<dbReference type="STRING" id="1448320.A0A319CUS4"/>
<comment type="similarity">
    <text evidence="1">Belongs to the glycosyltransferase 32 family.</text>
</comment>
<name>A0A319CUS4_9EURO</name>
<dbReference type="GO" id="GO:0016020">
    <property type="term" value="C:membrane"/>
    <property type="evidence" value="ECO:0007669"/>
    <property type="project" value="GOC"/>
</dbReference>
<dbReference type="Proteomes" id="UP000247810">
    <property type="component" value="Unassembled WGS sequence"/>
</dbReference>
<keyword evidence="3" id="KW-0812">Transmembrane</keyword>
<dbReference type="Pfam" id="PF04488">
    <property type="entry name" value="Gly_transf_sug"/>
    <property type="match status" value="1"/>
</dbReference>
<gene>
    <name evidence="4" type="ORF">BO71DRAFT_403782</name>
</gene>
<dbReference type="PANTHER" id="PTHR32385:SF15">
    <property type="entry name" value="INOSITOL PHOSPHOCERAMIDE MANNOSYLTRANSFERASE 1"/>
    <property type="match status" value="1"/>
</dbReference>
<dbReference type="InterPro" id="IPR029044">
    <property type="entry name" value="Nucleotide-diphossugar_trans"/>
</dbReference>
<organism evidence="4 5">
    <name type="scientific">Aspergillus ellipticus CBS 707.79</name>
    <dbReference type="NCBI Taxonomy" id="1448320"/>
    <lineage>
        <taxon>Eukaryota</taxon>
        <taxon>Fungi</taxon>
        <taxon>Dikarya</taxon>
        <taxon>Ascomycota</taxon>
        <taxon>Pezizomycotina</taxon>
        <taxon>Eurotiomycetes</taxon>
        <taxon>Eurotiomycetidae</taxon>
        <taxon>Eurotiales</taxon>
        <taxon>Aspergillaceae</taxon>
        <taxon>Aspergillus</taxon>
        <taxon>Aspergillus subgen. Circumdati</taxon>
    </lineage>
</organism>
<proteinExistence type="inferred from homology"/>
<evidence type="ECO:0008006" key="6">
    <source>
        <dbReference type="Google" id="ProtNLM"/>
    </source>
</evidence>
<dbReference type="PANTHER" id="PTHR32385">
    <property type="entry name" value="MANNOSYL PHOSPHORYLINOSITOL CERAMIDE SYNTHASE"/>
    <property type="match status" value="1"/>
</dbReference>
<feature type="transmembrane region" description="Helical" evidence="3">
    <location>
        <begin position="214"/>
        <end position="235"/>
    </location>
</feature>
<accession>A0A319CUS4</accession>
<dbReference type="InterPro" id="IPR007577">
    <property type="entry name" value="GlycoTrfase_DXD_sugar-bd_CS"/>
</dbReference>
<keyword evidence="3" id="KW-1133">Transmembrane helix</keyword>
<keyword evidence="5" id="KW-1185">Reference proteome</keyword>
<dbReference type="EMBL" id="KZ826085">
    <property type="protein sequence ID" value="PYH88510.1"/>
    <property type="molecule type" value="Genomic_DNA"/>
</dbReference>
<dbReference type="Gene3D" id="3.90.550.20">
    <property type="match status" value="1"/>
</dbReference>
<evidence type="ECO:0000256" key="1">
    <source>
        <dbReference type="ARBA" id="ARBA00009003"/>
    </source>
</evidence>
<dbReference type="InterPro" id="IPR051706">
    <property type="entry name" value="Glycosyltransferase_domain"/>
</dbReference>
<sequence>MAHARVRLLLLVTLTFVLTGLFYPLLCKLYLLLRLPFVWKASSVNAVISSHHDNFDLTFSAYDSNYTVDPALVPAILHHVHLGPDPPRAEWLTARDACLRQHPTWETYLWTDHNASRFVQNHYPHYLTMWESYPHLVQRVDALRYMILHVYGGAILDFDLACKRPLDPLRQFAFVAPAANPVGISIGMMLASPNNPYVGDLVHNLPKFNRRWSLLPYITVMFSTGCHYASTIYTLQPNPSPLRILSGPPSNPKLHMLNGYVDTPLFRHLGSSSWHQKDARVIKAFANVDQRLSFAAILVVLGGICWVSVMGVSRARTRVCGRDAELGGSMEEASGEWKRV</sequence>
<dbReference type="OrthoDB" id="3647at2759"/>
<keyword evidence="2" id="KW-0808">Transferase</keyword>
<dbReference type="SUPFAM" id="SSF53448">
    <property type="entry name" value="Nucleotide-diphospho-sugar transferases"/>
    <property type="match status" value="1"/>
</dbReference>
<reference evidence="4 5" key="1">
    <citation type="submission" date="2018-02" db="EMBL/GenBank/DDBJ databases">
        <title>The genomes of Aspergillus section Nigri reveals drivers in fungal speciation.</title>
        <authorList>
            <consortium name="DOE Joint Genome Institute"/>
            <person name="Vesth T.C."/>
            <person name="Nybo J."/>
            <person name="Theobald S."/>
            <person name="Brandl J."/>
            <person name="Frisvad J.C."/>
            <person name="Nielsen K.F."/>
            <person name="Lyhne E.K."/>
            <person name="Kogle M.E."/>
            <person name="Kuo A."/>
            <person name="Riley R."/>
            <person name="Clum A."/>
            <person name="Nolan M."/>
            <person name="Lipzen A."/>
            <person name="Salamov A."/>
            <person name="Henrissat B."/>
            <person name="Wiebenga A."/>
            <person name="De vries R.P."/>
            <person name="Grigoriev I.V."/>
            <person name="Mortensen U.H."/>
            <person name="Andersen M.R."/>
            <person name="Baker S.E."/>
        </authorList>
    </citation>
    <scope>NUCLEOTIDE SEQUENCE [LARGE SCALE GENOMIC DNA]</scope>
    <source>
        <strain evidence="4 5">CBS 707.79</strain>
    </source>
</reference>
<evidence type="ECO:0000256" key="3">
    <source>
        <dbReference type="SAM" id="Phobius"/>
    </source>
</evidence>
<evidence type="ECO:0000313" key="4">
    <source>
        <dbReference type="EMBL" id="PYH88510.1"/>
    </source>
</evidence>
<feature type="transmembrane region" description="Helical" evidence="3">
    <location>
        <begin position="292"/>
        <end position="312"/>
    </location>
</feature>
<feature type="transmembrane region" description="Helical" evidence="3">
    <location>
        <begin position="6"/>
        <end position="26"/>
    </location>
</feature>
<dbReference type="GO" id="GO:0051999">
    <property type="term" value="P:mannosyl-inositol phosphorylceramide biosynthetic process"/>
    <property type="evidence" value="ECO:0007669"/>
    <property type="project" value="TreeGrafter"/>
</dbReference>
<keyword evidence="3" id="KW-0472">Membrane</keyword>
<dbReference type="AlphaFoldDB" id="A0A319CUS4"/>